<comment type="caution">
    <text evidence="2">The sequence shown here is derived from an EMBL/GenBank/DDBJ whole genome shotgun (WGS) entry which is preliminary data.</text>
</comment>
<reference evidence="2 3" key="1">
    <citation type="submission" date="2022-10" db="EMBL/GenBank/DDBJ databases">
        <title>High-quality genome sequences of two octocoral-associated bacteria, Endozoicomonas euniceicola EF212 and Endozoicomonas gorgoniicola PS125.</title>
        <authorList>
            <person name="Chiou Y.-J."/>
            <person name="Chen Y.-H."/>
        </authorList>
    </citation>
    <scope>NUCLEOTIDE SEQUENCE [LARGE SCALE GENOMIC DNA]</scope>
    <source>
        <strain evidence="2 3">PS125</strain>
    </source>
</reference>
<keyword evidence="1" id="KW-1133">Transmembrane helix</keyword>
<feature type="transmembrane region" description="Helical" evidence="1">
    <location>
        <begin position="31"/>
        <end position="54"/>
    </location>
</feature>
<keyword evidence="1" id="KW-0472">Membrane</keyword>
<feature type="transmembrane region" description="Helical" evidence="1">
    <location>
        <begin position="66"/>
        <end position="85"/>
    </location>
</feature>
<keyword evidence="3" id="KW-1185">Reference proteome</keyword>
<name>A0ABT3MTQ9_9GAMM</name>
<organism evidence="2 3">
    <name type="scientific">Endozoicomonas gorgoniicola</name>
    <dbReference type="NCBI Taxonomy" id="1234144"/>
    <lineage>
        <taxon>Bacteria</taxon>
        <taxon>Pseudomonadati</taxon>
        <taxon>Pseudomonadota</taxon>
        <taxon>Gammaproteobacteria</taxon>
        <taxon>Oceanospirillales</taxon>
        <taxon>Endozoicomonadaceae</taxon>
        <taxon>Endozoicomonas</taxon>
    </lineage>
</organism>
<accession>A0ABT3MTQ9</accession>
<protein>
    <submittedName>
        <fullName evidence="2">Uncharacterized protein</fullName>
    </submittedName>
</protein>
<evidence type="ECO:0000313" key="2">
    <source>
        <dbReference type="EMBL" id="MCW7552743.1"/>
    </source>
</evidence>
<sequence length="156" mass="17574">MNLFSKHKIWWWALLSISFFIGYLTKGELGFFGAAGATFAFMFLPLILALIYFLISKFSKKEINSFPWMVMVTVIILLLALSKIATSRASISSANFTFSPQGCSYSVTFPQKFKEYKINKPDATGNIFPLYGAQIESNDSKYLLRAECTVMVTAQN</sequence>
<feature type="transmembrane region" description="Helical" evidence="1">
    <location>
        <begin position="9"/>
        <end position="25"/>
    </location>
</feature>
<evidence type="ECO:0000256" key="1">
    <source>
        <dbReference type="SAM" id="Phobius"/>
    </source>
</evidence>
<gene>
    <name evidence="2" type="ORF">NX722_08830</name>
</gene>
<proteinExistence type="predicted"/>
<dbReference type="RefSeq" id="WP_262567668.1">
    <property type="nucleotide sequence ID" value="NZ_JAPFCC010000001.1"/>
</dbReference>
<dbReference type="EMBL" id="JAPFCC010000001">
    <property type="protein sequence ID" value="MCW7552743.1"/>
    <property type="molecule type" value="Genomic_DNA"/>
</dbReference>
<keyword evidence="1" id="KW-0812">Transmembrane</keyword>
<evidence type="ECO:0000313" key="3">
    <source>
        <dbReference type="Proteomes" id="UP001209854"/>
    </source>
</evidence>
<dbReference type="Proteomes" id="UP001209854">
    <property type="component" value="Unassembled WGS sequence"/>
</dbReference>